<dbReference type="EMBL" id="JAACJK010000058">
    <property type="protein sequence ID" value="KAF5336556.1"/>
    <property type="molecule type" value="Genomic_DNA"/>
</dbReference>
<keyword evidence="8" id="KW-0131">Cell cycle</keyword>
<reference evidence="12 13" key="1">
    <citation type="journal article" date="2020" name="ISME J.">
        <title>Uncovering the hidden diversity of litter-decomposition mechanisms in mushroom-forming fungi.</title>
        <authorList>
            <person name="Floudas D."/>
            <person name="Bentzer J."/>
            <person name="Ahren D."/>
            <person name="Johansson T."/>
            <person name="Persson P."/>
            <person name="Tunlid A."/>
        </authorList>
    </citation>
    <scope>NUCLEOTIDE SEQUENCE [LARGE SCALE GENOMIC DNA]</scope>
    <source>
        <strain evidence="12 13">CBS 175.51</strain>
    </source>
</reference>
<dbReference type="PANTHER" id="PTHR14527:SF2">
    <property type="entry name" value="PROTEIN MIS12 HOMOLOG"/>
    <property type="match status" value="1"/>
</dbReference>
<dbReference type="GO" id="GO:0000444">
    <property type="term" value="C:MIS12/MIND type complex"/>
    <property type="evidence" value="ECO:0007669"/>
    <property type="project" value="TreeGrafter"/>
</dbReference>
<dbReference type="GO" id="GO:0005634">
    <property type="term" value="C:nucleus"/>
    <property type="evidence" value="ECO:0007669"/>
    <property type="project" value="InterPro"/>
</dbReference>
<comment type="subcellular location">
    <subcellularLocation>
        <location evidence="1">Chromosome</location>
        <location evidence="1">Centromere</location>
        <location evidence="1">Kinetochore</location>
    </subcellularLocation>
</comment>
<keyword evidence="3" id="KW-0158">Chromosome</keyword>
<keyword evidence="5" id="KW-0498">Mitosis</keyword>
<comment type="similarity">
    <text evidence="2">Belongs to the mis12 family.</text>
</comment>
<dbReference type="GO" id="GO:0000070">
    <property type="term" value="P:mitotic sister chromatid segregation"/>
    <property type="evidence" value="ECO:0007669"/>
    <property type="project" value="TreeGrafter"/>
</dbReference>
<dbReference type="PANTHER" id="PTHR14527">
    <property type="entry name" value="PROTEIN MIS12 HOMOLOG"/>
    <property type="match status" value="1"/>
</dbReference>
<evidence type="ECO:0000256" key="2">
    <source>
        <dbReference type="ARBA" id="ARBA00008643"/>
    </source>
</evidence>
<evidence type="ECO:0008006" key="14">
    <source>
        <dbReference type="Google" id="ProtNLM"/>
    </source>
</evidence>
<evidence type="ECO:0000256" key="7">
    <source>
        <dbReference type="ARBA" id="ARBA00023054"/>
    </source>
</evidence>
<protein>
    <recommendedName>
        <fullName evidence="14">F-box domain-containing protein</fullName>
    </recommendedName>
</protein>
<dbReference type="OrthoDB" id="3096682at2759"/>
<sequence>MSQISPLPLDLTDRIPQEIFDEVAAFAKDGNLESLKNFSLVSHLWEVSTRPLLFSYVDFNPDLMYGLITGKHRACQRILPWVQHARFTFNPVGLEKEVSAIYLRMLKLRELVFWETSAQLVLLLSGIPEVSRHITTLVLNEVYGFPSFGALQRAIASFPGLQTLSMTDNRGSTEYCEGGVEAEFVVPHNLKKATIKRMACYRCISRILSWLALRSDTIRYIEADGFLELSKFTRVETLIIGPSVILPVQTLSGCKALTTLKLRYPIWLRPGENQTWYSELLSSVASPLSYLTFALSFHVEHQLELMDWTALNDLLQNSSYYAGLKAVEINLDLQEDHTLAVGRDDCERMIRRRVVGLRPGTPFTVNVEVGSEMGASTPLFLKHLNSKLVDETTSGLKFNHIQRGELWRGDFLVADLMGTGTKKTCLPIFFHLTTWNHHRSSCRGYPSHIQGSPDLYPKSPGMSQIKPLPLDLTDRIPQEIFHEVAAFAKYGDRESLKNFSLVSHQWEVSTRSLLFSYIDLNSELMSWLINGKPRACQRILPCVQHARFTFNPVGLEKEVSAIYLRMLKLRELEFLRSSAQLVLLLGEMREVSGRITNLKLARVYDFSSFRVLQQAIASFPGIQTLSMSEIAWQKGSLLLEGGVEAEFPVPHTLKKVTNEWMMSDEDTSLFLSWLAQRSDTIRYIEAGGLMLSKFVRVETLIIGPRWTADPPRLQTLSDFKALRTLKIRSAIWLFPHENRTWYLELLSSVASPLSHLTFTLAFEFEEELEHMNWTALNSLFQNSPFYAGLKAIEINLEVGDHDHMLGRDDCERRILKEAREITTLALCELSFRSSVRVVQEAISLFPGLQSLKLHEVWWDKDATRLLPKMAPITTSTTTDNSTTQGAPTTTSSLLLCEALGFSPQLLLDDIINISNNAVQDGVNGMEEFLVKWVEDREERNPKKPKEPEPPAKGKKGKKKAAQANEPEDMTQEIEQGLVSFQTLLEYHTDVAFDFFEAWSLRNVFMIPPELENGGVIVLPHYEGADLTITPTGGSSKLEEKERDLVDEIEELRKRLDEQRRLTRMFTSALARSRAAKQRADTRLAKLVSALPISPSSGGSTPKAPLDHLIALPQQLLKLYEQTSSLPPLEPWLLQPSQPANSQDSSGGALTLTGTGKREWEVGSSGYANWAVNRLLSGAKPLGSADGKNGGVKEEASASAMWVDQMEQVTAYVGSARDVKGALEAFESMQVPAHEPGEESMDVEN</sequence>
<feature type="compositionally biased region" description="Basic and acidic residues" evidence="11">
    <location>
        <begin position="936"/>
        <end position="951"/>
    </location>
</feature>
<name>A0A8H5C8L6_9AGAR</name>
<evidence type="ECO:0000256" key="9">
    <source>
        <dbReference type="ARBA" id="ARBA00023328"/>
    </source>
</evidence>
<feature type="coiled-coil region" evidence="10">
    <location>
        <begin position="1034"/>
        <end position="1061"/>
    </location>
</feature>
<keyword evidence="6" id="KW-0995">Kinetochore</keyword>
<keyword evidence="7 10" id="KW-0175">Coiled coil</keyword>
<evidence type="ECO:0000256" key="11">
    <source>
        <dbReference type="SAM" id="MobiDB-lite"/>
    </source>
</evidence>
<evidence type="ECO:0000256" key="3">
    <source>
        <dbReference type="ARBA" id="ARBA00022454"/>
    </source>
</evidence>
<evidence type="ECO:0000256" key="10">
    <source>
        <dbReference type="SAM" id="Coils"/>
    </source>
</evidence>
<accession>A0A8H5C8L6</accession>
<gene>
    <name evidence="12" type="ORF">D9611_006524</name>
</gene>
<keyword evidence="4" id="KW-0132">Cell division</keyword>
<dbReference type="GO" id="GO:0051301">
    <property type="term" value="P:cell division"/>
    <property type="evidence" value="ECO:0007669"/>
    <property type="project" value="UniProtKB-KW"/>
</dbReference>
<evidence type="ECO:0000256" key="6">
    <source>
        <dbReference type="ARBA" id="ARBA00022838"/>
    </source>
</evidence>
<keyword evidence="9" id="KW-0137">Centromere</keyword>
<evidence type="ECO:0000256" key="1">
    <source>
        <dbReference type="ARBA" id="ARBA00004629"/>
    </source>
</evidence>
<dbReference type="GO" id="GO:0051382">
    <property type="term" value="P:kinetochore assembly"/>
    <property type="evidence" value="ECO:0007669"/>
    <property type="project" value="TreeGrafter"/>
</dbReference>
<feature type="region of interest" description="Disordered" evidence="11">
    <location>
        <begin position="936"/>
        <end position="969"/>
    </location>
</feature>
<proteinExistence type="inferred from homology"/>
<dbReference type="AlphaFoldDB" id="A0A8H5C8L6"/>
<comment type="caution">
    <text evidence="12">The sequence shown here is derived from an EMBL/GenBank/DDBJ whole genome shotgun (WGS) entry which is preliminary data.</text>
</comment>
<evidence type="ECO:0000256" key="4">
    <source>
        <dbReference type="ARBA" id="ARBA00022618"/>
    </source>
</evidence>
<keyword evidence="13" id="KW-1185">Reference proteome</keyword>
<feature type="region of interest" description="Disordered" evidence="11">
    <location>
        <begin position="1129"/>
        <end position="1152"/>
    </location>
</feature>
<evidence type="ECO:0000256" key="5">
    <source>
        <dbReference type="ARBA" id="ARBA00022776"/>
    </source>
</evidence>
<evidence type="ECO:0000313" key="13">
    <source>
        <dbReference type="Proteomes" id="UP000541558"/>
    </source>
</evidence>
<feature type="compositionally biased region" description="Polar residues" evidence="11">
    <location>
        <begin position="1134"/>
        <end position="1145"/>
    </location>
</feature>
<organism evidence="12 13">
    <name type="scientific">Ephemerocybe angulata</name>
    <dbReference type="NCBI Taxonomy" id="980116"/>
    <lineage>
        <taxon>Eukaryota</taxon>
        <taxon>Fungi</taxon>
        <taxon>Dikarya</taxon>
        <taxon>Basidiomycota</taxon>
        <taxon>Agaricomycotina</taxon>
        <taxon>Agaricomycetes</taxon>
        <taxon>Agaricomycetidae</taxon>
        <taxon>Agaricales</taxon>
        <taxon>Agaricineae</taxon>
        <taxon>Psathyrellaceae</taxon>
        <taxon>Ephemerocybe</taxon>
    </lineage>
</organism>
<evidence type="ECO:0000313" key="12">
    <source>
        <dbReference type="EMBL" id="KAF5336556.1"/>
    </source>
</evidence>
<dbReference type="Pfam" id="PF05859">
    <property type="entry name" value="Mis12"/>
    <property type="match status" value="1"/>
</dbReference>
<dbReference type="Proteomes" id="UP000541558">
    <property type="component" value="Unassembled WGS sequence"/>
</dbReference>
<evidence type="ECO:0000256" key="8">
    <source>
        <dbReference type="ARBA" id="ARBA00023306"/>
    </source>
</evidence>
<dbReference type="InterPro" id="IPR008685">
    <property type="entry name" value="Centromere_Mis12"/>
</dbReference>